<dbReference type="InterPro" id="IPR032609">
    <property type="entry name" value="DUF4893"/>
</dbReference>
<evidence type="ECO:0000256" key="1">
    <source>
        <dbReference type="SAM" id="SignalP"/>
    </source>
</evidence>
<gene>
    <name evidence="2" type="ORF">FHS79_003112</name>
</gene>
<organism evidence="2 3">
    <name type="scientific">Polymorphobacter multimanifer</name>
    <dbReference type="NCBI Taxonomy" id="1070431"/>
    <lineage>
        <taxon>Bacteria</taxon>
        <taxon>Pseudomonadati</taxon>
        <taxon>Pseudomonadota</taxon>
        <taxon>Alphaproteobacteria</taxon>
        <taxon>Sphingomonadales</taxon>
        <taxon>Sphingosinicellaceae</taxon>
        <taxon>Polymorphobacter</taxon>
    </lineage>
</organism>
<comment type="caution">
    <text evidence="2">The sequence shown here is derived from an EMBL/GenBank/DDBJ whole genome shotgun (WGS) entry which is preliminary data.</text>
</comment>
<feature type="chain" id="PRO_5032715769" description="DUF4893 domain-containing protein" evidence="1">
    <location>
        <begin position="27"/>
        <end position="221"/>
    </location>
</feature>
<dbReference type="RefSeq" id="WP_184202129.1">
    <property type="nucleotide sequence ID" value="NZ_BMOX01000065.1"/>
</dbReference>
<dbReference type="EMBL" id="JACIIV010000027">
    <property type="protein sequence ID" value="MBB6228918.1"/>
    <property type="molecule type" value="Genomic_DNA"/>
</dbReference>
<dbReference type="Proteomes" id="UP000538147">
    <property type="component" value="Unassembled WGS sequence"/>
</dbReference>
<evidence type="ECO:0008006" key="4">
    <source>
        <dbReference type="Google" id="ProtNLM"/>
    </source>
</evidence>
<dbReference type="AlphaFoldDB" id="A0A841LIY4"/>
<accession>A0A841LIY4</accession>
<reference evidence="2 3" key="1">
    <citation type="submission" date="2020-08" db="EMBL/GenBank/DDBJ databases">
        <title>Genomic Encyclopedia of Type Strains, Phase IV (KMG-IV): sequencing the most valuable type-strain genomes for metagenomic binning, comparative biology and taxonomic classification.</title>
        <authorList>
            <person name="Goeker M."/>
        </authorList>
    </citation>
    <scope>NUCLEOTIDE SEQUENCE [LARGE SCALE GENOMIC DNA]</scope>
    <source>
        <strain evidence="2 3">DSM 102189</strain>
    </source>
</reference>
<sequence length="221" mass="23705">MRSAFSGALPALLLLMAASAASPVAAQPAATSWQGRIQAEDRTRMAGLWRAWTRSLADIDAAGGREALAALGPVAIPPVEPLPGRRTVVASDTLPPPGEYECRTIRMGTRDDGWPRDGVLPLQVGDWGACAVGASHKHAPFALGMSEGAQQLSGGLWPDGDRMVFLGALALAGEPGQRAYGDDPDRDHLGVLRALGPDHWRLELPWPRWQSNLLLVEMRRR</sequence>
<name>A0A841LIY4_9SPHN</name>
<evidence type="ECO:0000313" key="3">
    <source>
        <dbReference type="Proteomes" id="UP000538147"/>
    </source>
</evidence>
<dbReference type="Pfam" id="PF16233">
    <property type="entry name" value="DUF4893"/>
    <property type="match status" value="1"/>
</dbReference>
<evidence type="ECO:0000313" key="2">
    <source>
        <dbReference type="EMBL" id="MBB6228918.1"/>
    </source>
</evidence>
<keyword evidence="3" id="KW-1185">Reference proteome</keyword>
<proteinExistence type="predicted"/>
<keyword evidence="1" id="KW-0732">Signal</keyword>
<feature type="signal peptide" evidence="1">
    <location>
        <begin position="1"/>
        <end position="26"/>
    </location>
</feature>
<protein>
    <recommendedName>
        <fullName evidence="4">DUF4893 domain-containing protein</fullName>
    </recommendedName>
</protein>